<protein>
    <submittedName>
        <fullName evidence="4">Amidase</fullName>
        <ecNumber evidence="4">3.5.1.4</ecNumber>
    </submittedName>
</protein>
<dbReference type="PANTHER" id="PTHR11895">
    <property type="entry name" value="TRANSAMIDASE"/>
    <property type="match status" value="1"/>
</dbReference>
<feature type="compositionally biased region" description="Polar residues" evidence="2">
    <location>
        <begin position="142"/>
        <end position="157"/>
    </location>
</feature>
<gene>
    <name evidence="4" type="ORF">LWF01_14840</name>
</gene>
<dbReference type="Proteomes" id="UP001209083">
    <property type="component" value="Chromosome"/>
</dbReference>
<name>A0ABY8QQT5_9MICO</name>
<keyword evidence="4" id="KW-0378">Hydrolase</keyword>
<evidence type="ECO:0000313" key="4">
    <source>
        <dbReference type="EMBL" id="WGW11353.1"/>
    </source>
</evidence>
<dbReference type="InterPro" id="IPR023631">
    <property type="entry name" value="Amidase_dom"/>
</dbReference>
<evidence type="ECO:0000313" key="5">
    <source>
        <dbReference type="Proteomes" id="UP001209083"/>
    </source>
</evidence>
<evidence type="ECO:0000256" key="2">
    <source>
        <dbReference type="SAM" id="MobiDB-lite"/>
    </source>
</evidence>
<comment type="similarity">
    <text evidence="1">Belongs to the amidase family.</text>
</comment>
<reference evidence="4 5" key="1">
    <citation type="submission" date="2023-05" db="EMBL/GenBank/DDBJ databases">
        <title>Lithophilousrod everest ZFBP1038 complete genpme.</title>
        <authorList>
            <person name="Tian M."/>
        </authorList>
    </citation>
    <scope>NUCLEOTIDE SEQUENCE [LARGE SCALE GENOMIC DNA]</scope>
    <source>
        <strain evidence="4 5">ZFBP1038</strain>
    </source>
</reference>
<dbReference type="Pfam" id="PF01425">
    <property type="entry name" value="Amidase"/>
    <property type="match status" value="1"/>
</dbReference>
<accession>A0ABY8QQT5</accession>
<dbReference type="GO" id="GO:0004040">
    <property type="term" value="F:amidase activity"/>
    <property type="evidence" value="ECO:0007669"/>
    <property type="project" value="UniProtKB-EC"/>
</dbReference>
<dbReference type="EMBL" id="CP090958">
    <property type="protein sequence ID" value="WGW11353.1"/>
    <property type="molecule type" value="Genomic_DNA"/>
</dbReference>
<dbReference type="InterPro" id="IPR036928">
    <property type="entry name" value="AS_sf"/>
</dbReference>
<dbReference type="SUPFAM" id="SSF75304">
    <property type="entry name" value="Amidase signature (AS) enzymes"/>
    <property type="match status" value="1"/>
</dbReference>
<keyword evidence="5" id="KW-1185">Reference proteome</keyword>
<dbReference type="PANTHER" id="PTHR11895:SF7">
    <property type="entry name" value="GLUTAMYL-TRNA(GLN) AMIDOTRANSFERASE SUBUNIT A, MITOCHONDRIAL"/>
    <property type="match status" value="1"/>
</dbReference>
<organism evidence="4 5">
    <name type="scientific">Saxibacter everestensis</name>
    <dbReference type="NCBI Taxonomy" id="2909229"/>
    <lineage>
        <taxon>Bacteria</taxon>
        <taxon>Bacillati</taxon>
        <taxon>Actinomycetota</taxon>
        <taxon>Actinomycetes</taxon>
        <taxon>Micrococcales</taxon>
        <taxon>Brevibacteriaceae</taxon>
        <taxon>Saxibacter</taxon>
    </lineage>
</organism>
<dbReference type="RefSeq" id="WP_349638140.1">
    <property type="nucleotide sequence ID" value="NZ_CP090958.1"/>
</dbReference>
<dbReference type="EC" id="3.5.1.4" evidence="4"/>
<dbReference type="InterPro" id="IPR000120">
    <property type="entry name" value="Amidase"/>
</dbReference>
<dbReference type="Gene3D" id="3.90.1300.10">
    <property type="entry name" value="Amidase signature (AS) domain"/>
    <property type="match status" value="1"/>
</dbReference>
<dbReference type="NCBIfam" id="NF004815">
    <property type="entry name" value="PRK06169.1"/>
    <property type="match status" value="1"/>
</dbReference>
<proteinExistence type="inferred from homology"/>
<evidence type="ECO:0000256" key="1">
    <source>
        <dbReference type="ARBA" id="ARBA00009199"/>
    </source>
</evidence>
<sequence>MPEHVRTDLADWTATELLTAYRSKEVSPVEATTAALDRISKFNPEFNAFCLVDAESALRQARESEQRWRAGTPVGKLDGVPSSIKDLLLTKGWPTLRGSKLIDADAAWNEDAPVTARMREAGAVLLGKTTTPEFGWKGVTDNPLTGNTGNPWDSTKTSGGSSGGSAVAPALGMGPLSVGTDGGGSVRIPAAFSGVVGIKPTYGAVPVYPPSPFGTLSHAGPMTKTVADNALLLDVLSGFDSRDWSAMPRPALSYTSVLDKGVKDLRIGYCRGSGLADVDPEVAAASARAVEVLRALGARVDDVDVSFPDAQWAYHVLWFSGAAKVVDGYPRERLNEIDPNLLEIAEEGRSYSARNYVDANAVRASLGMAMGSFHERYDLLATPSVPIPAFEIGEEVPVGSGMKRWTDWTPFSYPFNLTQQPAISVPCGLTSTGLPIGLQLVAARHEDALLMQAANAYALAEPFGLPPVVTAG</sequence>
<evidence type="ECO:0000259" key="3">
    <source>
        <dbReference type="Pfam" id="PF01425"/>
    </source>
</evidence>
<feature type="domain" description="Amidase" evidence="3">
    <location>
        <begin position="30"/>
        <end position="450"/>
    </location>
</feature>
<feature type="region of interest" description="Disordered" evidence="2">
    <location>
        <begin position="136"/>
        <end position="168"/>
    </location>
</feature>